<dbReference type="SMART" id="SM00369">
    <property type="entry name" value="LRR_TYP"/>
    <property type="match status" value="3"/>
</dbReference>
<dbReference type="InterPro" id="IPR003591">
    <property type="entry name" value="Leu-rich_rpt_typical-subtyp"/>
</dbReference>
<dbReference type="Pfam" id="PF23598">
    <property type="entry name" value="LRR_14"/>
    <property type="match status" value="1"/>
</dbReference>
<dbReference type="RefSeq" id="WP_303280160.1">
    <property type="nucleotide sequence ID" value="NZ_JAUOEK010000184.1"/>
</dbReference>
<dbReference type="EMBL" id="JAUOEK010000184">
    <property type="protein sequence ID" value="MDO5972418.1"/>
    <property type="molecule type" value="Genomic_DNA"/>
</dbReference>
<dbReference type="PANTHER" id="PTHR48051:SF1">
    <property type="entry name" value="RAS SUPPRESSOR PROTEIN 1"/>
    <property type="match status" value="1"/>
</dbReference>
<gene>
    <name evidence="4" type="ORF">Q4Q35_21665</name>
</gene>
<dbReference type="SMART" id="SM00364">
    <property type="entry name" value="LRR_BAC"/>
    <property type="match status" value="5"/>
</dbReference>
<accession>A0ABT8WGY4</accession>
<dbReference type="PROSITE" id="PS51450">
    <property type="entry name" value="LRR"/>
    <property type="match status" value="1"/>
</dbReference>
<evidence type="ECO:0000259" key="3">
    <source>
        <dbReference type="Pfam" id="PF23598"/>
    </source>
</evidence>
<dbReference type="InterPro" id="IPR032675">
    <property type="entry name" value="LRR_dom_sf"/>
</dbReference>
<evidence type="ECO:0000256" key="2">
    <source>
        <dbReference type="ARBA" id="ARBA00022737"/>
    </source>
</evidence>
<dbReference type="InterPro" id="IPR055414">
    <property type="entry name" value="LRR_R13L4/SHOC2-like"/>
</dbReference>
<name>A0ABT8WGY4_9FLAO</name>
<evidence type="ECO:0000313" key="4">
    <source>
        <dbReference type="EMBL" id="MDO5972418.1"/>
    </source>
</evidence>
<dbReference type="PANTHER" id="PTHR48051">
    <property type="match status" value="1"/>
</dbReference>
<dbReference type="SUPFAM" id="SSF52058">
    <property type="entry name" value="L domain-like"/>
    <property type="match status" value="1"/>
</dbReference>
<comment type="caution">
    <text evidence="4">The sequence shown here is derived from an EMBL/GenBank/DDBJ whole genome shotgun (WGS) entry which is preliminary data.</text>
</comment>
<dbReference type="InterPro" id="IPR050216">
    <property type="entry name" value="LRR_domain-containing"/>
</dbReference>
<evidence type="ECO:0000313" key="5">
    <source>
        <dbReference type="Proteomes" id="UP001176883"/>
    </source>
</evidence>
<dbReference type="Gene3D" id="3.80.10.10">
    <property type="entry name" value="Ribonuclease Inhibitor"/>
    <property type="match status" value="1"/>
</dbReference>
<organism evidence="4 5">
    <name type="scientific">Flavivirga aquimarina</name>
    <dbReference type="NCBI Taxonomy" id="2027862"/>
    <lineage>
        <taxon>Bacteria</taxon>
        <taxon>Pseudomonadati</taxon>
        <taxon>Bacteroidota</taxon>
        <taxon>Flavobacteriia</taxon>
        <taxon>Flavobacteriales</taxon>
        <taxon>Flavobacteriaceae</taxon>
        <taxon>Flavivirga</taxon>
    </lineage>
</organism>
<evidence type="ECO:0000256" key="1">
    <source>
        <dbReference type="ARBA" id="ARBA00022614"/>
    </source>
</evidence>
<dbReference type="Proteomes" id="UP001176883">
    <property type="component" value="Unassembled WGS sequence"/>
</dbReference>
<reference evidence="4" key="1">
    <citation type="submission" date="2023-07" db="EMBL/GenBank/DDBJ databases">
        <title>Two novel species in the genus Flavivirga.</title>
        <authorList>
            <person name="Kwon K."/>
        </authorList>
    </citation>
    <scope>NUCLEOTIDE SEQUENCE</scope>
    <source>
        <strain evidence="4">KCTC 52353</strain>
    </source>
</reference>
<dbReference type="InterPro" id="IPR001611">
    <property type="entry name" value="Leu-rich_rpt"/>
</dbReference>
<protein>
    <recommendedName>
        <fullName evidence="3">Disease resistance R13L4/SHOC-2-like LRR domain-containing protein</fullName>
    </recommendedName>
</protein>
<proteinExistence type="predicted"/>
<sequence length="816" mass="91845">MNKRNLLLFIVIISQVPFIHSQNQVISQDSSAVVNFHNALVDDGWPIFWDVSKPVSSYTGITVNASGRISQIEINGNTLGIKASHLPDGIEYLKDLQGLTSLIIQNVLLETISPKIGELTSLQNLILYLNYISVLPDSIGDLQNLSTLNISYNRLSSLPSTLGDLDNLASLYSQYNKLKTLPDTLSKLEKLVNLNVSNNELESFPLSISEIQSLREIRASYNEMSGEIPETLWDRDESNTLYALPLSLYVDHNNLSGRILGENTDEDFVEVLNVSHNKFLLQDLLPDYEALQNAIDAQVTFMPQDRFGDATQFIVPNTMEETTDIFVEGYQPVPSNVVEWISYATFNDKVINEKQSGMGYPLAKKNDLENGGFYYCKITNPAMPGYEIISEPIRFILSNKPPKIITDAITFRKGENPELVINTSDDYSYSELIKITYTNETENLDFSSGNIIPKEADWTGTNSLLVTATDEQNAVTKKEIPITILPTENTAPLVTLPETIYPVIPEGLLPLSCEPQTSGCDAFYMWEAYTLIDYYIKDDLNSAAELEYTIKEWNGNGVINSKVYVDIFDSSGWVGHSMQTLILANKDTIVNYTLQVKDREGLTTEHPVRFICSTITPSKPPIISEIPDQIITSDVASYPNLNLNDYLTNDYERNEDILWLYSNDVLLNVDLEDNIALVEPSIRDTPFTTSIDYIAVEKTNMQQQTDRTVNYIFSETLGTDVSDNEALNQEVVLYPNPARNGKVYMRFFNRQNIDGTITIFNITGQSLLTFPFHNTTGNLSLSPYIDELFNISQDKLYFIKTTFRDGSSSVSKLLRM</sequence>
<keyword evidence="5" id="KW-1185">Reference proteome</keyword>
<feature type="domain" description="Disease resistance R13L4/SHOC-2-like LRR" evidence="3">
    <location>
        <begin position="115"/>
        <end position="230"/>
    </location>
</feature>
<keyword evidence="1" id="KW-0433">Leucine-rich repeat</keyword>
<keyword evidence="2" id="KW-0677">Repeat</keyword>